<feature type="domain" description="RecF/RecN/SMC N-terminal" evidence="11">
    <location>
        <begin position="3"/>
        <end position="342"/>
    </location>
</feature>
<evidence type="ECO:0000256" key="7">
    <source>
        <dbReference type="ARBA" id="ARBA00022840"/>
    </source>
</evidence>
<dbReference type="NCBIfam" id="TIGR00611">
    <property type="entry name" value="recf"/>
    <property type="match status" value="1"/>
</dbReference>
<dbReference type="EMBL" id="BAAAEI010000029">
    <property type="protein sequence ID" value="GAA0373050.1"/>
    <property type="molecule type" value="Genomic_DNA"/>
</dbReference>
<keyword evidence="6 9" id="KW-0547">Nucleotide-binding</keyword>
<keyword evidence="4 9" id="KW-0963">Cytoplasm</keyword>
<evidence type="ECO:0000256" key="10">
    <source>
        <dbReference type="RuleBase" id="RU000578"/>
    </source>
</evidence>
<evidence type="ECO:0000256" key="3">
    <source>
        <dbReference type="ARBA" id="ARBA00020170"/>
    </source>
</evidence>
<dbReference type="InterPro" id="IPR018078">
    <property type="entry name" value="DNA-binding_RecF_CS"/>
</dbReference>
<comment type="subcellular location">
    <subcellularLocation>
        <location evidence="1 9 10">Cytoplasm</location>
    </subcellularLocation>
</comment>
<keyword evidence="13" id="KW-1185">Reference proteome</keyword>
<comment type="similarity">
    <text evidence="2 9 10">Belongs to the RecF family.</text>
</comment>
<gene>
    <name evidence="9 12" type="primary">recF</name>
    <name evidence="12" type="ORF">GCM10009092_41610</name>
</gene>
<comment type="function">
    <text evidence="9 10">The RecF protein is involved in DNA metabolism; it is required for DNA replication and normal SOS inducibility. RecF binds preferentially to single-stranded, linear DNA. It also seems to bind ATP.</text>
</comment>
<dbReference type="InterPro" id="IPR042174">
    <property type="entry name" value="RecF_2"/>
</dbReference>
<dbReference type="InterPro" id="IPR003395">
    <property type="entry name" value="RecF/RecN/SMC_N"/>
</dbReference>
<dbReference type="Proteomes" id="UP001501757">
    <property type="component" value="Unassembled WGS sequence"/>
</dbReference>
<comment type="caution">
    <text evidence="12">The sequence shown here is derived from an EMBL/GenBank/DDBJ whole genome shotgun (WGS) entry which is preliminary data.</text>
</comment>
<sequence>MKLERIQVQQFRNLQDVSLNPTAGLNVIYGANGSGKSSFLEAIHYLGFARSFRSAKHQNVIQHLQDSFTVFCKAKDEKEYEASIGYQRFRNGDFLARVNGEALSRSSDLVRLLPVQLFTPSSTDVIYGAPSLRRKFLDWGLFHVEQSFLSVAGRFQQVLSQRNALLRGGGIHSQEATFWNAAFADCGEHLDRLRTDYVEALKPNILANLSYFLPEFSFEISYHSGWERGKPLAEVLKQNLQKDIKFGYSSSGPHKADLRIKADGIIAQEVLSRGQVRMLMAALLLSQSQYLLQQKGRSCIFLLDDIGAELDSGKREAFVKALLDSSAQIFVTAVEKQQVAFLEGYTDKKMFHVEHGQVKEE</sequence>
<dbReference type="PROSITE" id="PS00618">
    <property type="entry name" value="RECF_2"/>
    <property type="match status" value="1"/>
</dbReference>
<evidence type="ECO:0000256" key="5">
    <source>
        <dbReference type="ARBA" id="ARBA00022705"/>
    </source>
</evidence>
<evidence type="ECO:0000256" key="6">
    <source>
        <dbReference type="ARBA" id="ARBA00022741"/>
    </source>
</evidence>
<organism evidence="12 13">
    <name type="scientific">Bowmanella denitrificans</name>
    <dbReference type="NCBI Taxonomy" id="366582"/>
    <lineage>
        <taxon>Bacteria</taxon>
        <taxon>Pseudomonadati</taxon>
        <taxon>Pseudomonadota</taxon>
        <taxon>Gammaproteobacteria</taxon>
        <taxon>Alteromonadales</taxon>
        <taxon>Alteromonadaceae</taxon>
        <taxon>Bowmanella</taxon>
    </lineage>
</organism>
<keyword evidence="9 10" id="KW-0742">SOS response</keyword>
<evidence type="ECO:0000259" key="11">
    <source>
        <dbReference type="Pfam" id="PF02463"/>
    </source>
</evidence>
<accession>A0ABN0XUA8</accession>
<dbReference type="InterPro" id="IPR027417">
    <property type="entry name" value="P-loop_NTPase"/>
</dbReference>
<protein>
    <recommendedName>
        <fullName evidence="3 9">DNA replication and repair protein RecF</fullName>
    </recommendedName>
</protein>
<keyword evidence="7 9" id="KW-0067">ATP-binding</keyword>
<keyword evidence="9 10" id="KW-0234">DNA repair</keyword>
<dbReference type="Gene3D" id="1.20.1050.90">
    <property type="entry name" value="RecF/RecN/SMC, N-terminal domain"/>
    <property type="match status" value="1"/>
</dbReference>
<evidence type="ECO:0000256" key="8">
    <source>
        <dbReference type="ARBA" id="ARBA00023125"/>
    </source>
</evidence>
<dbReference type="PANTHER" id="PTHR32182">
    <property type="entry name" value="DNA REPLICATION AND REPAIR PROTEIN RECF"/>
    <property type="match status" value="1"/>
</dbReference>
<evidence type="ECO:0000256" key="2">
    <source>
        <dbReference type="ARBA" id="ARBA00008016"/>
    </source>
</evidence>
<keyword evidence="9 10" id="KW-0227">DNA damage</keyword>
<dbReference type="Gene3D" id="3.40.50.300">
    <property type="entry name" value="P-loop containing nucleotide triphosphate hydrolases"/>
    <property type="match status" value="1"/>
</dbReference>
<evidence type="ECO:0000256" key="1">
    <source>
        <dbReference type="ARBA" id="ARBA00004496"/>
    </source>
</evidence>
<name>A0ABN0XUA8_9ALTE</name>
<dbReference type="PANTHER" id="PTHR32182:SF0">
    <property type="entry name" value="DNA REPLICATION AND REPAIR PROTEIN RECF"/>
    <property type="match status" value="1"/>
</dbReference>
<evidence type="ECO:0000313" key="12">
    <source>
        <dbReference type="EMBL" id="GAA0373050.1"/>
    </source>
</evidence>
<dbReference type="InterPro" id="IPR001238">
    <property type="entry name" value="DNA-binding_RecF"/>
</dbReference>
<evidence type="ECO:0000313" key="13">
    <source>
        <dbReference type="Proteomes" id="UP001501757"/>
    </source>
</evidence>
<evidence type="ECO:0000256" key="4">
    <source>
        <dbReference type="ARBA" id="ARBA00022490"/>
    </source>
</evidence>
<evidence type="ECO:0000256" key="9">
    <source>
        <dbReference type="HAMAP-Rule" id="MF_00365"/>
    </source>
</evidence>
<dbReference type="RefSeq" id="WP_343847341.1">
    <property type="nucleotide sequence ID" value="NZ_BAAAEI010000029.1"/>
</dbReference>
<dbReference type="Pfam" id="PF02463">
    <property type="entry name" value="SMC_N"/>
    <property type="match status" value="1"/>
</dbReference>
<dbReference type="HAMAP" id="MF_00365">
    <property type="entry name" value="RecF"/>
    <property type="match status" value="1"/>
</dbReference>
<reference evidence="12 13" key="1">
    <citation type="journal article" date="2019" name="Int. J. Syst. Evol. Microbiol.">
        <title>The Global Catalogue of Microorganisms (GCM) 10K type strain sequencing project: providing services to taxonomists for standard genome sequencing and annotation.</title>
        <authorList>
            <consortium name="The Broad Institute Genomics Platform"/>
            <consortium name="The Broad Institute Genome Sequencing Center for Infectious Disease"/>
            <person name="Wu L."/>
            <person name="Ma J."/>
        </authorList>
    </citation>
    <scope>NUCLEOTIDE SEQUENCE [LARGE SCALE GENOMIC DNA]</scope>
    <source>
        <strain evidence="12 13">JCM 13378</strain>
    </source>
</reference>
<proteinExistence type="inferred from homology"/>
<feature type="binding site" evidence="9">
    <location>
        <begin position="30"/>
        <end position="37"/>
    </location>
    <ligand>
        <name>ATP</name>
        <dbReference type="ChEBI" id="CHEBI:30616"/>
    </ligand>
</feature>
<dbReference type="SUPFAM" id="SSF52540">
    <property type="entry name" value="P-loop containing nucleoside triphosphate hydrolases"/>
    <property type="match status" value="1"/>
</dbReference>
<keyword evidence="5 9" id="KW-0235">DNA replication</keyword>
<keyword evidence="8 9" id="KW-0238">DNA-binding</keyword>